<evidence type="ECO:0000313" key="3">
    <source>
        <dbReference type="EMBL" id="SEU14570.1"/>
    </source>
</evidence>
<dbReference type="PROSITE" id="PS51257">
    <property type="entry name" value="PROKAR_LIPOPROTEIN"/>
    <property type="match status" value="1"/>
</dbReference>
<dbReference type="Gene3D" id="3.40.720.10">
    <property type="entry name" value="Alkaline Phosphatase, subunit A"/>
    <property type="match status" value="1"/>
</dbReference>
<keyword evidence="4" id="KW-1185">Reference proteome</keyword>
<dbReference type="HOGENOM" id="CLU_873613_0_0_10"/>
<dbReference type="SUPFAM" id="SSF53649">
    <property type="entry name" value="Alkaline phosphatase-like"/>
    <property type="match status" value="1"/>
</dbReference>
<name>X5DE03_9BACT</name>
<proteinExistence type="predicted"/>
<feature type="domain" description="Sulfatase N-terminal" evidence="1">
    <location>
        <begin position="44"/>
        <end position="301"/>
    </location>
</feature>
<dbReference type="EMBL" id="CP007451">
    <property type="protein sequence ID" value="AHW61118.1"/>
    <property type="molecule type" value="Genomic_DNA"/>
</dbReference>
<dbReference type="EMBL" id="FOHT01000056">
    <property type="protein sequence ID" value="SEU14570.1"/>
    <property type="molecule type" value="Genomic_DNA"/>
</dbReference>
<evidence type="ECO:0000313" key="2">
    <source>
        <dbReference type="EMBL" id="AHW61118.1"/>
    </source>
</evidence>
<reference evidence="2 4" key="1">
    <citation type="submission" date="2014-03" db="EMBL/GenBank/DDBJ databases">
        <title>Complete genome sequence of a deeply braunched marine Bacteroidia bacterium Draconibacterium orientale type strain FH5T.</title>
        <authorList>
            <person name="Li X."/>
            <person name="Wang X."/>
            <person name="Xie Z."/>
            <person name="Du Z."/>
            <person name="Chen G."/>
        </authorList>
    </citation>
    <scope>NUCLEOTIDE SEQUENCE [LARGE SCALE GENOMIC DNA]</scope>
    <source>
        <strain evidence="2 4">FH5</strain>
    </source>
</reference>
<gene>
    <name evidence="2" type="ORF">FH5T_19885</name>
    <name evidence="3" type="ORF">SAMN05444285_1569</name>
</gene>
<dbReference type="PANTHER" id="PTHR10151">
    <property type="entry name" value="ECTONUCLEOTIDE PYROPHOSPHATASE/PHOSPHODIESTERASE"/>
    <property type="match status" value="1"/>
</dbReference>
<dbReference type="OrthoDB" id="9791578at2"/>
<dbReference type="GO" id="GO:0016787">
    <property type="term" value="F:hydrolase activity"/>
    <property type="evidence" value="ECO:0007669"/>
    <property type="project" value="UniProtKB-ARBA"/>
</dbReference>
<dbReference type="AlphaFoldDB" id="X5DE03"/>
<protein>
    <submittedName>
        <fullName evidence="3">Sulfatase</fullName>
    </submittedName>
</protein>
<evidence type="ECO:0000259" key="1">
    <source>
        <dbReference type="Pfam" id="PF00884"/>
    </source>
</evidence>
<dbReference type="InterPro" id="IPR017850">
    <property type="entry name" value="Alkaline_phosphatase_core_sf"/>
</dbReference>
<dbReference type="KEGG" id="dori:FH5T_19885"/>
<dbReference type="PANTHER" id="PTHR10151:SF120">
    <property type="entry name" value="BIS(5'-ADENOSYL)-TRIPHOSPHATASE"/>
    <property type="match status" value="1"/>
</dbReference>
<dbReference type="eggNOG" id="COG1524">
    <property type="taxonomic scope" value="Bacteria"/>
</dbReference>
<dbReference type="Proteomes" id="UP000181981">
    <property type="component" value="Unassembled WGS sequence"/>
</dbReference>
<dbReference type="RefSeq" id="WP_051568050.1">
    <property type="nucleotide sequence ID" value="NZ_FOHT01000056.1"/>
</dbReference>
<evidence type="ECO:0000313" key="4">
    <source>
        <dbReference type="Proteomes" id="UP000023772"/>
    </source>
</evidence>
<organism evidence="3 5">
    <name type="scientific">Draconibacterium orientale</name>
    <dbReference type="NCBI Taxonomy" id="1168034"/>
    <lineage>
        <taxon>Bacteria</taxon>
        <taxon>Pseudomonadati</taxon>
        <taxon>Bacteroidota</taxon>
        <taxon>Bacteroidia</taxon>
        <taxon>Marinilabiliales</taxon>
        <taxon>Prolixibacteraceae</taxon>
        <taxon>Draconibacterium</taxon>
    </lineage>
</organism>
<sequence>MRFKNIAFVFLFFFLFTGCYNNGSLIETEDDLSKVAGKPYKTENVIVVVIDGPRQSETWQSVDRKYIPRMANLLAPQGVIISEFYNHGVTFTVPGHVAICTGNYESLSNKGEQLPTEPSFFQMWLKISNAPKEKAWIITSKEKLNVLADCRNVEWRNSFNPSFDTANRDDEETYQKATEILTNYQPQLVLLHFRGPDANGHAGDWDKYVNSIAIADSLTYELYKFIENHDFYKNKTTIMVTNDHGRHLDNIATGFIGHGDNCPGCTHLNFYAVGPDFKKNVISTTEREQVDILPTVGELMGFQIDDNKNVMWELFK</sequence>
<evidence type="ECO:0000313" key="5">
    <source>
        <dbReference type="Proteomes" id="UP000181981"/>
    </source>
</evidence>
<dbReference type="Pfam" id="PF00884">
    <property type="entry name" value="Sulfatase"/>
    <property type="match status" value="1"/>
</dbReference>
<dbReference type="Proteomes" id="UP000023772">
    <property type="component" value="Chromosome"/>
</dbReference>
<accession>X5DE03</accession>
<dbReference type="InterPro" id="IPR000917">
    <property type="entry name" value="Sulfatase_N"/>
</dbReference>
<reference evidence="3 5" key="2">
    <citation type="submission" date="2016-10" db="EMBL/GenBank/DDBJ databases">
        <authorList>
            <person name="de Groot N.N."/>
        </authorList>
    </citation>
    <scope>NUCLEOTIDE SEQUENCE [LARGE SCALE GENOMIC DNA]</scope>
    <source>
        <strain evidence="3 5">DSM 25947</strain>
    </source>
</reference>
<dbReference type="STRING" id="1168034.FH5T_19885"/>